<dbReference type="SUPFAM" id="SSF52047">
    <property type="entry name" value="RNI-like"/>
    <property type="match status" value="1"/>
</dbReference>
<dbReference type="InterPro" id="IPR006553">
    <property type="entry name" value="Leu-rich_rpt_Cys-con_subtyp"/>
</dbReference>
<dbReference type="AlphaFoldDB" id="A0AA41S829"/>
<dbReference type="PANTHER" id="PTHR13318:SF105">
    <property type="entry name" value="F-BOX_LRR-REPEAT PROTEIN 3"/>
    <property type="match status" value="1"/>
</dbReference>
<dbReference type="InterPro" id="IPR032675">
    <property type="entry name" value="LRR_dom_sf"/>
</dbReference>
<comment type="caution">
    <text evidence="1">The sequence shown here is derived from an EMBL/GenBank/DDBJ whole genome shotgun (WGS) entry which is preliminary data.</text>
</comment>
<organism evidence="1 2">
    <name type="scientific">Papaver nudicaule</name>
    <name type="common">Iceland poppy</name>
    <dbReference type="NCBI Taxonomy" id="74823"/>
    <lineage>
        <taxon>Eukaryota</taxon>
        <taxon>Viridiplantae</taxon>
        <taxon>Streptophyta</taxon>
        <taxon>Embryophyta</taxon>
        <taxon>Tracheophyta</taxon>
        <taxon>Spermatophyta</taxon>
        <taxon>Magnoliopsida</taxon>
        <taxon>Ranunculales</taxon>
        <taxon>Papaveraceae</taxon>
        <taxon>Papaveroideae</taxon>
        <taxon>Papaver</taxon>
    </lineage>
</organism>
<accession>A0AA41S829</accession>
<dbReference type="SMART" id="SM00367">
    <property type="entry name" value="LRR_CC"/>
    <property type="match status" value="3"/>
</dbReference>
<dbReference type="PANTHER" id="PTHR13318">
    <property type="entry name" value="PARTNER OF PAIRED, ISOFORM B-RELATED"/>
    <property type="match status" value="1"/>
</dbReference>
<dbReference type="Gene3D" id="3.80.10.10">
    <property type="entry name" value="Ribonuclease Inhibitor"/>
    <property type="match status" value="1"/>
</dbReference>
<dbReference type="Proteomes" id="UP001177140">
    <property type="component" value="Unassembled WGS sequence"/>
</dbReference>
<sequence>MSLETVDLSFCRSITDLGISFLIQNCSQLARLHINSCTNITDGIDAIVSGGGLEYVSLSVLPIKVGERCINTTEAVTQISKELEGWQAIGRNCKNLELLTVWGCKKLCNLGLQALGDGCDKLSMLWVYDANCCSSSALEVFERKKPGVMFFYKALVRW</sequence>
<evidence type="ECO:0000313" key="1">
    <source>
        <dbReference type="EMBL" id="MCL7031289.1"/>
    </source>
</evidence>
<name>A0AA41S829_PAPNU</name>
<evidence type="ECO:0000313" key="2">
    <source>
        <dbReference type="Proteomes" id="UP001177140"/>
    </source>
</evidence>
<gene>
    <name evidence="1" type="ORF">MKW94_000054</name>
</gene>
<keyword evidence="2" id="KW-1185">Reference proteome</keyword>
<reference evidence="1" key="1">
    <citation type="submission" date="2022-03" db="EMBL/GenBank/DDBJ databases">
        <title>A functionally conserved STORR gene fusion in Papaver species that diverged 16.8 million years ago.</title>
        <authorList>
            <person name="Catania T."/>
        </authorList>
    </citation>
    <scope>NUCLEOTIDE SEQUENCE</scope>
    <source>
        <strain evidence="1">S-191538</strain>
    </source>
</reference>
<dbReference type="GO" id="GO:0019005">
    <property type="term" value="C:SCF ubiquitin ligase complex"/>
    <property type="evidence" value="ECO:0007669"/>
    <property type="project" value="TreeGrafter"/>
</dbReference>
<dbReference type="GO" id="GO:0031146">
    <property type="term" value="P:SCF-dependent proteasomal ubiquitin-dependent protein catabolic process"/>
    <property type="evidence" value="ECO:0007669"/>
    <property type="project" value="TreeGrafter"/>
</dbReference>
<dbReference type="EMBL" id="JAJJMA010110588">
    <property type="protein sequence ID" value="MCL7031289.1"/>
    <property type="molecule type" value="Genomic_DNA"/>
</dbReference>
<proteinExistence type="predicted"/>
<protein>
    <submittedName>
        <fullName evidence="1">Uncharacterized protein</fullName>
    </submittedName>
</protein>